<dbReference type="InterPro" id="IPR051821">
    <property type="entry name" value="Asp/Asn_beta-hydroxylase"/>
</dbReference>
<keyword evidence="3" id="KW-0560">Oxidoreductase</keyword>
<dbReference type="OrthoDB" id="438431at2759"/>
<evidence type="ECO:0000313" key="7">
    <source>
        <dbReference type="Proteomes" id="UP000291116"/>
    </source>
</evidence>
<comment type="similarity">
    <text evidence="1">Belongs to the aspartyl/asparaginyl beta-hydroxylase family.</text>
</comment>
<feature type="region of interest" description="Disordered" evidence="4">
    <location>
        <begin position="102"/>
        <end position="133"/>
    </location>
</feature>
<reference evidence="6 7" key="1">
    <citation type="submission" date="2019-01" db="EMBL/GenBank/DDBJ databases">
        <authorList>
            <person name="Ferrante I. M."/>
        </authorList>
    </citation>
    <scope>NUCLEOTIDE SEQUENCE [LARGE SCALE GENOMIC DNA]</scope>
    <source>
        <strain evidence="6 7">B856</strain>
    </source>
</reference>
<dbReference type="GO" id="GO:0016020">
    <property type="term" value="C:membrane"/>
    <property type="evidence" value="ECO:0007669"/>
    <property type="project" value="TreeGrafter"/>
</dbReference>
<dbReference type="SUPFAM" id="SSF51197">
    <property type="entry name" value="Clavaminate synthase-like"/>
    <property type="match status" value="1"/>
</dbReference>
<dbReference type="AlphaFoldDB" id="A0A448ZS21"/>
<sequence>MLSTARSTVAAVSARCRTSFSRVARAVPSETAMGSRSFSSPSSGSSKIISPYFIPLFPDSEKPKTADNEPPPNCDVVQGPSLLRTPAPRPHPTLMIMPGMRSLPFWTSDSTPTPSSNPGSSAPPPRRRIAYNDPSVSRAVEYLEQHADIIREEYLRVAPSLPSDYENLQDHTQGSGDGKSNDTKLHDGDWDWHTYLSKGNVQGDFVMKFPETSKILNDGFRGEENNYQLFEGTPFGFVFFSNLGGGAKIAPHNAPTNLRLRIHLPIIVNDESVNPETGIPNCGIRVATSIRPYKQNNAIVLDDAYDHEVWNETAENRVVLLVDIWHPDVTQAEKEAVVEMFQKAKRDGLWKR</sequence>
<dbReference type="EMBL" id="CAACVS010000671">
    <property type="protein sequence ID" value="VEU44851.1"/>
    <property type="molecule type" value="Genomic_DNA"/>
</dbReference>
<dbReference type="InterPro" id="IPR027443">
    <property type="entry name" value="IPNS-like_sf"/>
</dbReference>
<keyword evidence="7" id="KW-1185">Reference proteome</keyword>
<dbReference type="GO" id="GO:0051213">
    <property type="term" value="F:dioxygenase activity"/>
    <property type="evidence" value="ECO:0007669"/>
    <property type="project" value="UniProtKB-KW"/>
</dbReference>
<keyword evidence="2" id="KW-0223">Dioxygenase</keyword>
<accession>A0A448ZS21</accession>
<protein>
    <recommendedName>
        <fullName evidence="5">Aspartyl/asparaginy/proline hydroxylase domain-containing protein</fullName>
    </recommendedName>
</protein>
<gene>
    <name evidence="6" type="ORF">PSNMU_V1.4_AUG-EV-PASAV3_0119870</name>
</gene>
<dbReference type="PANTHER" id="PTHR46332">
    <property type="entry name" value="ASPARTATE BETA-HYDROXYLASE DOMAIN-CONTAINING PROTEIN 2"/>
    <property type="match status" value="1"/>
</dbReference>
<dbReference type="Proteomes" id="UP000291116">
    <property type="component" value="Unassembled WGS sequence"/>
</dbReference>
<name>A0A448ZS21_9STRA</name>
<evidence type="ECO:0000256" key="2">
    <source>
        <dbReference type="ARBA" id="ARBA00022964"/>
    </source>
</evidence>
<evidence type="ECO:0000256" key="3">
    <source>
        <dbReference type="ARBA" id="ARBA00023002"/>
    </source>
</evidence>
<evidence type="ECO:0000256" key="1">
    <source>
        <dbReference type="ARBA" id="ARBA00007730"/>
    </source>
</evidence>
<feature type="region of interest" description="Disordered" evidence="4">
    <location>
        <begin position="165"/>
        <end position="184"/>
    </location>
</feature>
<dbReference type="PANTHER" id="PTHR46332:SF5">
    <property type="entry name" value="ASPARTATE BETA-HYDROXYLASE DOMAIN CONTAINING 2"/>
    <property type="match status" value="1"/>
</dbReference>
<feature type="region of interest" description="Disordered" evidence="4">
    <location>
        <begin position="59"/>
        <end position="82"/>
    </location>
</feature>
<dbReference type="Gene3D" id="2.60.120.330">
    <property type="entry name" value="B-lactam Antibiotic, Isopenicillin N Synthase, Chain"/>
    <property type="match status" value="1"/>
</dbReference>
<proteinExistence type="inferred from homology"/>
<evidence type="ECO:0000259" key="5">
    <source>
        <dbReference type="Pfam" id="PF05118"/>
    </source>
</evidence>
<dbReference type="InterPro" id="IPR007803">
    <property type="entry name" value="Asp/Arg/Pro-Hydrxlase"/>
</dbReference>
<evidence type="ECO:0000256" key="4">
    <source>
        <dbReference type="SAM" id="MobiDB-lite"/>
    </source>
</evidence>
<evidence type="ECO:0000313" key="6">
    <source>
        <dbReference type="EMBL" id="VEU44851.1"/>
    </source>
</evidence>
<feature type="compositionally biased region" description="Low complexity" evidence="4">
    <location>
        <begin position="107"/>
        <end position="120"/>
    </location>
</feature>
<feature type="domain" description="Aspartyl/asparaginy/proline hydroxylase" evidence="5">
    <location>
        <begin position="144"/>
        <end position="327"/>
    </location>
</feature>
<organism evidence="6 7">
    <name type="scientific">Pseudo-nitzschia multistriata</name>
    <dbReference type="NCBI Taxonomy" id="183589"/>
    <lineage>
        <taxon>Eukaryota</taxon>
        <taxon>Sar</taxon>
        <taxon>Stramenopiles</taxon>
        <taxon>Ochrophyta</taxon>
        <taxon>Bacillariophyta</taxon>
        <taxon>Bacillariophyceae</taxon>
        <taxon>Bacillariophycidae</taxon>
        <taxon>Bacillariales</taxon>
        <taxon>Bacillariaceae</taxon>
        <taxon>Pseudo-nitzschia</taxon>
    </lineage>
</organism>
<dbReference type="Pfam" id="PF05118">
    <property type="entry name" value="Asp_Arg_Hydrox"/>
    <property type="match status" value="1"/>
</dbReference>